<comment type="caution">
    <text evidence="2">The sequence shown here is derived from an EMBL/GenBank/DDBJ whole genome shotgun (WGS) entry which is preliminary data.</text>
</comment>
<reference evidence="2 3" key="1">
    <citation type="submission" date="2021-03" db="EMBL/GenBank/DDBJ databases">
        <title>Thiomicrorhabdus sp.nov.,novel sulfur-oxidizing bacteria isolated from coastal sediment.</title>
        <authorList>
            <person name="Liu X."/>
        </authorList>
    </citation>
    <scope>NUCLEOTIDE SEQUENCE [LARGE SCALE GENOMIC DNA]</scope>
    <source>
        <strain evidence="2 3">6S2-11</strain>
    </source>
</reference>
<dbReference type="RefSeq" id="WP_208147211.1">
    <property type="nucleotide sequence ID" value="NZ_JAGETV010000002.1"/>
</dbReference>
<organism evidence="2 3">
    <name type="scientific">Thiomicrorhabdus marina</name>
    <dbReference type="NCBI Taxonomy" id="2818442"/>
    <lineage>
        <taxon>Bacteria</taxon>
        <taxon>Pseudomonadati</taxon>
        <taxon>Pseudomonadota</taxon>
        <taxon>Gammaproteobacteria</taxon>
        <taxon>Thiotrichales</taxon>
        <taxon>Piscirickettsiaceae</taxon>
        <taxon>Thiomicrorhabdus</taxon>
    </lineage>
</organism>
<accession>A0ABS3Q214</accession>
<sequence length="242" mass="27653">MQAASLQKLENARSLAEQLAEFIQHPQSNQKPRAQQHTPATIDTLEKSEAAAHAAFADNDSDTAIDTSQPTQKVSTSTSNKVILGAQFDSAKRRNETRISAFELALWRNRLWLNPFLALSLLLWLPFVLELFTEQLWINLSALAAIGLFEYQFTRTICRVLHTVKAPLWQKFWPLYMLRRGIIVGSVLLLFGALAPSNLPFFSIYLGFVALYWLYQVAQVLQRRQAQNRQLRHHNYQSEAKA</sequence>
<evidence type="ECO:0000313" key="2">
    <source>
        <dbReference type="EMBL" id="MBO1926367.1"/>
    </source>
</evidence>
<evidence type="ECO:0000313" key="3">
    <source>
        <dbReference type="Proteomes" id="UP000664835"/>
    </source>
</evidence>
<proteinExistence type="predicted"/>
<gene>
    <name evidence="2" type="ORF">J3998_02165</name>
</gene>
<protein>
    <submittedName>
        <fullName evidence="2">Uncharacterized protein</fullName>
    </submittedName>
</protein>
<keyword evidence="3" id="KW-1185">Reference proteome</keyword>
<keyword evidence="1" id="KW-0812">Transmembrane</keyword>
<feature type="transmembrane region" description="Helical" evidence="1">
    <location>
        <begin position="175"/>
        <end position="195"/>
    </location>
</feature>
<keyword evidence="1" id="KW-1133">Transmembrane helix</keyword>
<evidence type="ECO:0000256" key="1">
    <source>
        <dbReference type="SAM" id="Phobius"/>
    </source>
</evidence>
<feature type="transmembrane region" description="Helical" evidence="1">
    <location>
        <begin position="111"/>
        <end position="129"/>
    </location>
</feature>
<keyword evidence="1" id="KW-0472">Membrane</keyword>
<name>A0ABS3Q214_9GAMM</name>
<dbReference type="EMBL" id="JAGETV010000002">
    <property type="protein sequence ID" value="MBO1926367.1"/>
    <property type="molecule type" value="Genomic_DNA"/>
</dbReference>
<dbReference type="Proteomes" id="UP000664835">
    <property type="component" value="Unassembled WGS sequence"/>
</dbReference>